<dbReference type="RefSeq" id="WP_160738489.1">
    <property type="nucleotide sequence ID" value="NZ_WTYQ01000001.1"/>
</dbReference>
<gene>
    <name evidence="6" type="ORF">GRI39_04770</name>
</gene>
<keyword evidence="3" id="KW-0804">Transcription</keyword>
<evidence type="ECO:0000313" key="7">
    <source>
        <dbReference type="Proteomes" id="UP000460561"/>
    </source>
</evidence>
<dbReference type="InterPro" id="IPR009057">
    <property type="entry name" value="Homeodomain-like_sf"/>
</dbReference>
<accession>A0A845A7Q2</accession>
<evidence type="ECO:0000313" key="6">
    <source>
        <dbReference type="EMBL" id="MXP25359.1"/>
    </source>
</evidence>
<dbReference type="GO" id="GO:0000976">
    <property type="term" value="F:transcription cis-regulatory region binding"/>
    <property type="evidence" value="ECO:0007669"/>
    <property type="project" value="TreeGrafter"/>
</dbReference>
<dbReference type="EMBL" id="WTYQ01000001">
    <property type="protein sequence ID" value="MXP25359.1"/>
    <property type="molecule type" value="Genomic_DNA"/>
</dbReference>
<evidence type="ECO:0000256" key="2">
    <source>
        <dbReference type="ARBA" id="ARBA00023125"/>
    </source>
</evidence>
<keyword evidence="7" id="KW-1185">Reference proteome</keyword>
<dbReference type="PANTHER" id="PTHR30055">
    <property type="entry name" value="HTH-TYPE TRANSCRIPTIONAL REGULATOR RUTR"/>
    <property type="match status" value="1"/>
</dbReference>
<dbReference type="PRINTS" id="PR00455">
    <property type="entry name" value="HTHTETR"/>
</dbReference>
<dbReference type="InterPro" id="IPR050109">
    <property type="entry name" value="HTH-type_TetR-like_transc_reg"/>
</dbReference>
<proteinExistence type="predicted"/>
<keyword evidence="1" id="KW-0805">Transcription regulation</keyword>
<evidence type="ECO:0000256" key="3">
    <source>
        <dbReference type="ARBA" id="ARBA00023163"/>
    </source>
</evidence>
<comment type="caution">
    <text evidence="6">The sequence shown here is derived from an EMBL/GenBank/DDBJ whole genome shotgun (WGS) entry which is preliminary data.</text>
</comment>
<dbReference type="Proteomes" id="UP000460561">
    <property type="component" value="Unassembled WGS sequence"/>
</dbReference>
<dbReference type="GO" id="GO:0003700">
    <property type="term" value="F:DNA-binding transcription factor activity"/>
    <property type="evidence" value="ECO:0007669"/>
    <property type="project" value="TreeGrafter"/>
</dbReference>
<feature type="domain" description="HTH tetR-type" evidence="5">
    <location>
        <begin position="13"/>
        <end position="73"/>
    </location>
</feature>
<protein>
    <submittedName>
        <fullName evidence="6">TetR family transcriptional regulator</fullName>
    </submittedName>
</protein>
<dbReference type="Pfam" id="PF00440">
    <property type="entry name" value="TetR_N"/>
    <property type="match status" value="1"/>
</dbReference>
<dbReference type="AlphaFoldDB" id="A0A845A7Q2"/>
<dbReference type="PANTHER" id="PTHR30055:SF234">
    <property type="entry name" value="HTH-TYPE TRANSCRIPTIONAL REGULATOR BETI"/>
    <property type="match status" value="1"/>
</dbReference>
<dbReference type="PROSITE" id="PS50977">
    <property type="entry name" value="HTH_TETR_2"/>
    <property type="match status" value="1"/>
</dbReference>
<evidence type="ECO:0000259" key="5">
    <source>
        <dbReference type="PROSITE" id="PS50977"/>
    </source>
</evidence>
<evidence type="ECO:0000256" key="1">
    <source>
        <dbReference type="ARBA" id="ARBA00023015"/>
    </source>
</evidence>
<reference evidence="6 7" key="1">
    <citation type="submission" date="2019-12" db="EMBL/GenBank/DDBJ databases">
        <title>Genomic-based taxomic classification of the family Erythrobacteraceae.</title>
        <authorList>
            <person name="Xu L."/>
        </authorList>
    </citation>
    <scope>NUCLEOTIDE SEQUENCE [LARGE SCALE GENOMIC DNA]</scope>
    <source>
        <strain evidence="6 7">DSM 18604</strain>
    </source>
</reference>
<dbReference type="OrthoDB" id="2356263at2"/>
<evidence type="ECO:0000256" key="4">
    <source>
        <dbReference type="PROSITE-ProRule" id="PRU00335"/>
    </source>
</evidence>
<keyword evidence="2 4" id="KW-0238">DNA-binding</keyword>
<name>A0A845A7Q2_9SPHN</name>
<feature type="DNA-binding region" description="H-T-H motif" evidence="4">
    <location>
        <begin position="36"/>
        <end position="55"/>
    </location>
</feature>
<dbReference type="Gene3D" id="1.10.357.10">
    <property type="entry name" value="Tetracycline Repressor, domain 2"/>
    <property type="match status" value="1"/>
</dbReference>
<dbReference type="InterPro" id="IPR001647">
    <property type="entry name" value="HTH_TetR"/>
</dbReference>
<sequence length="198" mass="22171">MSERKKRIRRTPEEARRVILDAAEKTMGKNGPAGLRLQDIAREAGVSHPTILHHFGSREGLVQALNVRAMDKLTRGVIEGMDSGQDGIARTFETYRNGVAERLVWLLQSGVTPPEERLKLFDDVVDSLHAVRRKFASPGNEPDIADTRHIAHLTTVAALGDALFGQRLRQAGEHEEEERTAFEAFVRELIEGFLREKA</sequence>
<organism evidence="6 7">
    <name type="scientific">Altericroceibacterium indicum</name>
    <dbReference type="NCBI Taxonomy" id="374177"/>
    <lineage>
        <taxon>Bacteria</taxon>
        <taxon>Pseudomonadati</taxon>
        <taxon>Pseudomonadota</taxon>
        <taxon>Alphaproteobacteria</taxon>
        <taxon>Sphingomonadales</taxon>
        <taxon>Erythrobacteraceae</taxon>
        <taxon>Altericroceibacterium</taxon>
    </lineage>
</organism>
<dbReference type="SUPFAM" id="SSF46689">
    <property type="entry name" value="Homeodomain-like"/>
    <property type="match status" value="1"/>
</dbReference>